<evidence type="ECO:0000256" key="2">
    <source>
        <dbReference type="ARBA" id="ARBA00022801"/>
    </source>
</evidence>
<evidence type="ECO:0000313" key="5">
    <source>
        <dbReference type="EMBL" id="MFA3835546.1"/>
    </source>
</evidence>
<evidence type="ECO:0000259" key="4">
    <source>
        <dbReference type="SMART" id="SM00797"/>
    </source>
</evidence>
<dbReference type="EMBL" id="JBGOSP010000002">
    <property type="protein sequence ID" value="MFA3835546.1"/>
    <property type="molecule type" value="Genomic_DNA"/>
</dbReference>
<accession>A0ABV4SE10</accession>
<keyword evidence="6" id="KW-1185">Reference proteome</keyword>
<keyword evidence="1" id="KW-0547">Nucleotide-binding</keyword>
<dbReference type="SMART" id="SM00797">
    <property type="entry name" value="AHS2"/>
    <property type="match status" value="1"/>
</dbReference>
<dbReference type="Proteomes" id="UP001571476">
    <property type="component" value="Unassembled WGS sequence"/>
</dbReference>
<evidence type="ECO:0000313" key="6">
    <source>
        <dbReference type="Proteomes" id="UP001571476"/>
    </source>
</evidence>
<dbReference type="Gene3D" id="2.40.100.10">
    <property type="entry name" value="Cyclophilin-like"/>
    <property type="match status" value="1"/>
</dbReference>
<proteinExistence type="predicted"/>
<feature type="domain" description="Carboxyltransferase" evidence="4">
    <location>
        <begin position="34"/>
        <end position="296"/>
    </location>
</feature>
<name>A0ABV4SE10_9ACTN</name>
<dbReference type="InterPro" id="IPR052708">
    <property type="entry name" value="PxpC"/>
</dbReference>
<keyword evidence="2" id="KW-0378">Hydrolase</keyword>
<dbReference type="PANTHER" id="PTHR43309">
    <property type="entry name" value="5-OXOPROLINASE SUBUNIT C"/>
    <property type="match status" value="1"/>
</dbReference>
<dbReference type="RefSeq" id="WP_372561534.1">
    <property type="nucleotide sequence ID" value="NZ_JBGOSP010000002.1"/>
</dbReference>
<evidence type="ECO:0000256" key="3">
    <source>
        <dbReference type="ARBA" id="ARBA00022840"/>
    </source>
</evidence>
<dbReference type="PANTHER" id="PTHR43309:SF3">
    <property type="entry name" value="5-OXOPROLINASE SUBUNIT C"/>
    <property type="match status" value="1"/>
</dbReference>
<dbReference type="NCBIfam" id="TIGR00724">
    <property type="entry name" value="urea_amlyse_rel"/>
    <property type="match status" value="1"/>
</dbReference>
<comment type="caution">
    <text evidence="5">The sequence shown here is derived from an EMBL/GenBank/DDBJ whole genome shotgun (WGS) entry which is preliminary data.</text>
</comment>
<dbReference type="Pfam" id="PF02626">
    <property type="entry name" value="CT_A_B"/>
    <property type="match status" value="1"/>
</dbReference>
<dbReference type="SUPFAM" id="SSF50891">
    <property type="entry name" value="Cyclophilin-like"/>
    <property type="match status" value="1"/>
</dbReference>
<dbReference type="InterPro" id="IPR003778">
    <property type="entry name" value="CT_A_B"/>
</dbReference>
<evidence type="ECO:0000256" key="1">
    <source>
        <dbReference type="ARBA" id="ARBA00022741"/>
    </source>
</evidence>
<reference evidence="5 6" key="1">
    <citation type="submission" date="2024-08" db="EMBL/GenBank/DDBJ databases">
        <title>Genome sequence of Streptomyces aureus CACIA-1.46HGO.</title>
        <authorList>
            <person name="Evangelista-Martinez Z."/>
        </authorList>
    </citation>
    <scope>NUCLEOTIDE SEQUENCE [LARGE SCALE GENOMIC DNA]</scope>
    <source>
        <strain evidence="5 6">CACIA-1.46HGO</strain>
    </source>
</reference>
<gene>
    <name evidence="5" type="ORF">ACEG43_05010</name>
</gene>
<dbReference type="InterPro" id="IPR029000">
    <property type="entry name" value="Cyclophilin-like_dom_sf"/>
</dbReference>
<protein>
    <submittedName>
        <fullName evidence="5">Biotin-dependent carboxyltransferase family protein</fullName>
    </submittedName>
</protein>
<sequence length="296" mass="30915">MSSHAQLRPPGRLTVVEPGMLSLVQDRGRPGYAHLGVGRAGAADLAAMVLANRVLGNDESAPVVEVTNGGLAFTCDVPSFVAVTGAPLPVKVGARRRWTHEVLSVAAGEVVALGMPHHGLRSYVAVRGGICVPPVLGSCSTDRLSGLGPERLRAGATLGIGPGRGRLPVADLVVAPPPPDPAEDVRLPVRLGPRADWFEPEALRTLLKTRFEVTPDSDRVGVRLAGPALPRRILSELTSEGVVEGSLQAPPGGRLTLFGPDHPVTGGYPVIAVVRERAMPVVAQLRPGQGVRFVRG</sequence>
<organism evidence="5 6">
    <name type="scientific">Streptomyces aureus</name>
    <dbReference type="NCBI Taxonomy" id="193461"/>
    <lineage>
        <taxon>Bacteria</taxon>
        <taxon>Bacillati</taxon>
        <taxon>Actinomycetota</taxon>
        <taxon>Actinomycetes</taxon>
        <taxon>Kitasatosporales</taxon>
        <taxon>Streptomycetaceae</taxon>
        <taxon>Streptomyces</taxon>
    </lineage>
</organism>
<keyword evidence="3" id="KW-0067">ATP-binding</keyword>